<name>A0A5Q2FC42_9ACTN</name>
<evidence type="ECO:0008006" key="3">
    <source>
        <dbReference type="Google" id="ProtNLM"/>
    </source>
</evidence>
<reference evidence="1 2" key="1">
    <citation type="submission" date="2019-10" db="EMBL/GenBank/DDBJ databases">
        <title>Genomic analysis of Raineyella sp. CBA3103.</title>
        <authorList>
            <person name="Roh S.W."/>
        </authorList>
    </citation>
    <scope>NUCLEOTIDE SEQUENCE [LARGE SCALE GENOMIC DNA]</scope>
    <source>
        <strain evidence="1 2">CBA3103</strain>
    </source>
</reference>
<accession>A0A5Q2FC42</accession>
<dbReference type="PANTHER" id="PTHR39324">
    <property type="entry name" value="CALCIUM DODECIN"/>
    <property type="match status" value="1"/>
</dbReference>
<dbReference type="Gene3D" id="3.30.1660.10">
    <property type="entry name" value="Flavin-binding protein dodecin"/>
    <property type="match status" value="1"/>
</dbReference>
<gene>
    <name evidence="1" type="ORF">Rai3103_04155</name>
</gene>
<proteinExistence type="predicted"/>
<dbReference type="SUPFAM" id="SSF89807">
    <property type="entry name" value="Dodecin-like"/>
    <property type="match status" value="1"/>
</dbReference>
<dbReference type="InterPro" id="IPR036694">
    <property type="entry name" value="Dodecin-like_sf"/>
</dbReference>
<dbReference type="EMBL" id="CP045725">
    <property type="protein sequence ID" value="QGF22994.1"/>
    <property type="molecule type" value="Genomic_DNA"/>
</dbReference>
<dbReference type="NCBIfam" id="NF043052">
    <property type="entry name" value="DodecBact"/>
    <property type="match status" value="1"/>
</dbReference>
<dbReference type="KEGG" id="rain:Rai3103_04155"/>
<organism evidence="1 2">
    <name type="scientific">Raineyella fluvialis</name>
    <dbReference type="NCBI Taxonomy" id="2662261"/>
    <lineage>
        <taxon>Bacteria</taxon>
        <taxon>Bacillati</taxon>
        <taxon>Actinomycetota</taxon>
        <taxon>Actinomycetes</taxon>
        <taxon>Propionibacteriales</taxon>
        <taxon>Propionibacteriaceae</taxon>
        <taxon>Raineyella</taxon>
    </lineage>
</organism>
<protein>
    <recommendedName>
        <fullName evidence="3">Dodecin family protein</fullName>
    </recommendedName>
</protein>
<dbReference type="RefSeq" id="WP_153571521.1">
    <property type="nucleotide sequence ID" value="NZ_CP045725.1"/>
</dbReference>
<keyword evidence="2" id="KW-1185">Reference proteome</keyword>
<dbReference type="Pfam" id="PF07311">
    <property type="entry name" value="Dodecin"/>
    <property type="match status" value="1"/>
</dbReference>
<dbReference type="AlphaFoldDB" id="A0A5Q2FC42"/>
<dbReference type="InterPro" id="IPR050049">
    <property type="entry name" value="Dodecin_bact"/>
</dbReference>
<dbReference type="PANTHER" id="PTHR39324:SF1">
    <property type="entry name" value="CALCIUM DODECIN"/>
    <property type="match status" value="1"/>
</dbReference>
<evidence type="ECO:0000313" key="1">
    <source>
        <dbReference type="EMBL" id="QGF22994.1"/>
    </source>
</evidence>
<sequence>MSQHTYRIIEMVGTSPDSVEAAISNAVSDAEARYGGVDWFEVVQLRGHVVDGQVAHHQVTVKIGARLPQA</sequence>
<evidence type="ECO:0000313" key="2">
    <source>
        <dbReference type="Proteomes" id="UP000386847"/>
    </source>
</evidence>
<dbReference type="InterPro" id="IPR009923">
    <property type="entry name" value="Dodecin"/>
</dbReference>
<dbReference type="Proteomes" id="UP000386847">
    <property type="component" value="Chromosome"/>
</dbReference>
<dbReference type="InterPro" id="IPR025543">
    <property type="entry name" value="Dodecin-like"/>
</dbReference>